<reference evidence="1 2" key="1">
    <citation type="submission" date="2017-06" db="EMBL/GenBank/DDBJ databases">
        <title>Ant-infecting Ophiocordyceps genomes reveal a high diversity of potential behavioral manipulation genes and a possible major role for enterotoxins.</title>
        <authorList>
            <person name="De Bekker C."/>
            <person name="Evans H.C."/>
            <person name="Brachmann A."/>
            <person name="Hughes D.P."/>
        </authorList>
    </citation>
    <scope>NUCLEOTIDE SEQUENCE [LARGE SCALE GENOMIC DNA]</scope>
    <source>
        <strain evidence="1 2">Map64</strain>
    </source>
</reference>
<dbReference type="PANTHER" id="PTHR39600">
    <property type="entry name" value="PEPTIDASE INHIBITOR I78 FAMILY PROTEIN"/>
    <property type="match status" value="1"/>
</dbReference>
<organism evidence="1 2">
    <name type="scientific">Ophiocordyceps australis</name>
    <dbReference type="NCBI Taxonomy" id="1399860"/>
    <lineage>
        <taxon>Eukaryota</taxon>
        <taxon>Fungi</taxon>
        <taxon>Dikarya</taxon>
        <taxon>Ascomycota</taxon>
        <taxon>Pezizomycotina</taxon>
        <taxon>Sordariomycetes</taxon>
        <taxon>Hypocreomycetidae</taxon>
        <taxon>Hypocreales</taxon>
        <taxon>Ophiocordycipitaceae</taxon>
        <taxon>Ophiocordyceps</taxon>
    </lineage>
</organism>
<gene>
    <name evidence="1" type="ORF">CDD81_3435</name>
</gene>
<name>A0A2C5Y8J6_9HYPO</name>
<dbReference type="Proteomes" id="UP000226192">
    <property type="component" value="Unassembled WGS sequence"/>
</dbReference>
<dbReference type="STRING" id="1399860.A0A2C5Y8J6"/>
<dbReference type="Pfam" id="PF11720">
    <property type="entry name" value="Inhibitor_I78"/>
    <property type="match status" value="1"/>
</dbReference>
<dbReference type="Gene3D" id="3.30.10.10">
    <property type="entry name" value="Trypsin Inhibitor V, subunit A"/>
    <property type="match status" value="1"/>
</dbReference>
<dbReference type="InterPro" id="IPR021719">
    <property type="entry name" value="Prot_inh_I78"/>
</dbReference>
<comment type="caution">
    <text evidence="1">The sequence shown here is derived from an EMBL/GenBank/DDBJ whole genome shotgun (WGS) entry which is preliminary data.</text>
</comment>
<keyword evidence="2" id="KW-1185">Reference proteome</keyword>
<evidence type="ECO:0000313" key="1">
    <source>
        <dbReference type="EMBL" id="PHH65037.1"/>
    </source>
</evidence>
<dbReference type="AlphaFoldDB" id="A0A2C5Y8J6"/>
<dbReference type="PANTHER" id="PTHR39600:SF1">
    <property type="entry name" value="PEPTIDASE INHIBITOR I78 FAMILY PROTEIN"/>
    <property type="match status" value="1"/>
</dbReference>
<evidence type="ECO:0000313" key="2">
    <source>
        <dbReference type="Proteomes" id="UP000226192"/>
    </source>
</evidence>
<dbReference type="OrthoDB" id="10013825at2759"/>
<accession>A0A2C5Y8J6</accession>
<dbReference type="EMBL" id="NJET01000022">
    <property type="protein sequence ID" value="PHH65037.1"/>
    <property type="molecule type" value="Genomic_DNA"/>
</dbReference>
<proteinExistence type="predicted"/>
<sequence>MPLVVPGITSTDNSKTEEWQNKLVGKTISETESNATMFCKTDLPEKHRIVGPEQMMTRDYHEDRLNVFIDNDGTVTHVSHG</sequence>
<protein>
    <recommendedName>
        <fullName evidence="3">Proteinase inhibitor I78</fullName>
    </recommendedName>
</protein>
<evidence type="ECO:0008006" key="3">
    <source>
        <dbReference type="Google" id="ProtNLM"/>
    </source>
</evidence>